<sequence length="142" mass="16338">MKDQKKRKRSKIESQKVMIAEDDKGQKSTTNDKGKKMKISPEKSTKKSNMSDMDEIFSTGVKEAAKKKEKLQLEKEKQELLAKQRRQSFKAERKKANVFRNQDPKPVKYDAKEGLNIYTMESLGIGKGGYTKDCPFDCNCCF</sequence>
<gene>
    <name evidence="2" type="ORF">ASTO00021_LOCUS6191</name>
    <name evidence="3" type="ORF">ASTO00021_LOCUS6192</name>
</gene>
<dbReference type="Pfam" id="PF08576">
    <property type="entry name" value="DUF1764"/>
    <property type="match status" value="1"/>
</dbReference>
<reference evidence="2" key="1">
    <citation type="submission" date="2021-01" db="EMBL/GenBank/DDBJ databases">
        <authorList>
            <person name="Corre E."/>
            <person name="Pelletier E."/>
            <person name="Niang G."/>
            <person name="Scheremetjew M."/>
            <person name="Finn R."/>
            <person name="Kale V."/>
            <person name="Holt S."/>
            <person name="Cochrane G."/>
            <person name="Meng A."/>
            <person name="Brown T."/>
            <person name="Cohen L."/>
        </authorList>
    </citation>
    <scope>NUCLEOTIDE SEQUENCE</scope>
    <source>
        <strain evidence="2">GSBS06</strain>
    </source>
</reference>
<name>A0A6S8BGP4_9STRA</name>
<protein>
    <recommendedName>
        <fullName evidence="4">DUF1764 domain-containing protein</fullName>
    </recommendedName>
</protein>
<feature type="compositionally biased region" description="Basic residues" evidence="1">
    <location>
        <begin position="1"/>
        <end position="10"/>
    </location>
</feature>
<feature type="compositionally biased region" description="Basic and acidic residues" evidence="1">
    <location>
        <begin position="11"/>
        <end position="45"/>
    </location>
</feature>
<dbReference type="AlphaFoldDB" id="A0A6S8BGP4"/>
<evidence type="ECO:0000313" key="3">
    <source>
        <dbReference type="EMBL" id="CAE0435918.1"/>
    </source>
</evidence>
<organism evidence="2">
    <name type="scientific">Aplanochytrium stocchinoi</name>
    <dbReference type="NCBI Taxonomy" id="215587"/>
    <lineage>
        <taxon>Eukaryota</taxon>
        <taxon>Sar</taxon>
        <taxon>Stramenopiles</taxon>
        <taxon>Bigyra</taxon>
        <taxon>Labyrinthulomycetes</taxon>
        <taxon>Thraustochytrida</taxon>
        <taxon>Thraustochytriidae</taxon>
        <taxon>Aplanochytrium</taxon>
    </lineage>
</organism>
<accession>A0A6S8BGP4</accession>
<feature type="region of interest" description="Disordered" evidence="1">
    <location>
        <begin position="1"/>
        <end position="53"/>
    </location>
</feature>
<evidence type="ECO:0000313" key="2">
    <source>
        <dbReference type="EMBL" id="CAE0435917.1"/>
    </source>
</evidence>
<dbReference type="InterPro" id="IPR013885">
    <property type="entry name" value="DUF1764_euk"/>
</dbReference>
<dbReference type="PANTHER" id="PTHR34066:SF1">
    <property type="entry name" value="DUF1764 FAMILY PROTEIN"/>
    <property type="match status" value="1"/>
</dbReference>
<feature type="region of interest" description="Disordered" evidence="1">
    <location>
        <begin position="84"/>
        <end position="106"/>
    </location>
</feature>
<proteinExistence type="predicted"/>
<dbReference type="EMBL" id="HBIN01008361">
    <property type="protein sequence ID" value="CAE0435918.1"/>
    <property type="molecule type" value="Transcribed_RNA"/>
</dbReference>
<dbReference type="PANTHER" id="PTHR34066">
    <property type="entry name" value="GROWTH FACTOR 2"/>
    <property type="match status" value="1"/>
</dbReference>
<evidence type="ECO:0000256" key="1">
    <source>
        <dbReference type="SAM" id="MobiDB-lite"/>
    </source>
</evidence>
<dbReference type="EMBL" id="HBIN01008360">
    <property type="protein sequence ID" value="CAE0435917.1"/>
    <property type="molecule type" value="Transcribed_RNA"/>
</dbReference>
<evidence type="ECO:0008006" key="4">
    <source>
        <dbReference type="Google" id="ProtNLM"/>
    </source>
</evidence>